<gene>
    <name evidence="3" type="ORF">BJ875DRAFT_504043</name>
</gene>
<feature type="transmembrane region" description="Helical" evidence="2">
    <location>
        <begin position="210"/>
        <end position="230"/>
    </location>
</feature>
<feature type="transmembrane region" description="Helical" evidence="2">
    <location>
        <begin position="7"/>
        <end position="31"/>
    </location>
</feature>
<evidence type="ECO:0000313" key="3">
    <source>
        <dbReference type="EMBL" id="KAG9235438.1"/>
    </source>
</evidence>
<dbReference type="PANTHER" id="PTHR34391:SF1">
    <property type="entry name" value="UPF0658 GOLGI APPARATUS MEMBRANE PROTEIN C1952.10C-RELATED"/>
    <property type="match status" value="1"/>
</dbReference>
<dbReference type="Proteomes" id="UP000824998">
    <property type="component" value="Unassembled WGS sequence"/>
</dbReference>
<sequence>MYIPNTTWTWAFLGTTLVQTLVVLAIEVYIFVKFQVSLRDDLPQIPESKTIPTYLTLFIFGFLYQLVLVWDSLRLKNTIQVIGLCLYNVGMLIYASIQFDQVDDAIRFLKGKTPPYINANDTLWSDVKPLLLAVPCIIALFTILMSFVAWKLYDEFAWTIYKHISADLRMKRRFLTFQIYIALLKFDFFFFLGFTVQFLVIVSGKTDSELGLTIAAIPITILILFMAAFWTRRENKFGMIFTIVLYFCGSAYFIYKLARMYQLGHEEPYKPVRKNLTSFASITILLLILTITNAFICMFNFNKGLKQHVMKRKIGDDDQEKLGPGMDNTTELPNLKPGHVPVSSRMTID</sequence>
<evidence type="ECO:0000313" key="4">
    <source>
        <dbReference type="Proteomes" id="UP000824998"/>
    </source>
</evidence>
<keyword evidence="2" id="KW-1133">Transmembrane helix</keyword>
<keyword evidence="4" id="KW-1185">Reference proteome</keyword>
<reference evidence="3" key="1">
    <citation type="journal article" date="2021" name="IMA Fungus">
        <title>Genomic characterization of three marine fungi, including Emericellopsis atlantica sp. nov. with signatures of a generalist lifestyle and marine biomass degradation.</title>
        <authorList>
            <person name="Hagestad O.C."/>
            <person name="Hou L."/>
            <person name="Andersen J.H."/>
            <person name="Hansen E.H."/>
            <person name="Altermark B."/>
            <person name="Li C."/>
            <person name="Kuhnert E."/>
            <person name="Cox R.J."/>
            <person name="Crous P.W."/>
            <person name="Spatafora J.W."/>
            <person name="Lail K."/>
            <person name="Amirebrahimi M."/>
            <person name="Lipzen A."/>
            <person name="Pangilinan J."/>
            <person name="Andreopoulos W."/>
            <person name="Hayes R.D."/>
            <person name="Ng V."/>
            <person name="Grigoriev I.V."/>
            <person name="Jackson S.A."/>
            <person name="Sutton T.D.S."/>
            <person name="Dobson A.D.W."/>
            <person name="Rama T."/>
        </authorList>
    </citation>
    <scope>NUCLEOTIDE SEQUENCE</scope>
    <source>
        <strain evidence="3">TRa018bII</strain>
    </source>
</reference>
<feature type="transmembrane region" description="Helical" evidence="2">
    <location>
        <begin position="130"/>
        <end position="153"/>
    </location>
</feature>
<keyword evidence="2" id="KW-0472">Membrane</keyword>
<organism evidence="3 4">
    <name type="scientific">Amylocarpus encephaloides</name>
    <dbReference type="NCBI Taxonomy" id="45428"/>
    <lineage>
        <taxon>Eukaryota</taxon>
        <taxon>Fungi</taxon>
        <taxon>Dikarya</taxon>
        <taxon>Ascomycota</taxon>
        <taxon>Pezizomycotina</taxon>
        <taxon>Leotiomycetes</taxon>
        <taxon>Helotiales</taxon>
        <taxon>Helotiales incertae sedis</taxon>
        <taxon>Amylocarpus</taxon>
    </lineage>
</organism>
<feature type="transmembrane region" description="Helical" evidence="2">
    <location>
        <begin position="237"/>
        <end position="258"/>
    </location>
</feature>
<name>A0A9P8C671_9HELO</name>
<feature type="transmembrane region" description="Helical" evidence="2">
    <location>
        <begin position="278"/>
        <end position="301"/>
    </location>
</feature>
<dbReference type="GO" id="GO:0005794">
    <property type="term" value="C:Golgi apparatus"/>
    <property type="evidence" value="ECO:0007669"/>
    <property type="project" value="TreeGrafter"/>
</dbReference>
<feature type="transmembrane region" description="Helical" evidence="2">
    <location>
        <begin position="81"/>
        <end position="99"/>
    </location>
</feature>
<accession>A0A9P8C671</accession>
<dbReference type="AlphaFoldDB" id="A0A9P8C671"/>
<evidence type="ECO:0000256" key="2">
    <source>
        <dbReference type="SAM" id="Phobius"/>
    </source>
</evidence>
<feature type="region of interest" description="Disordered" evidence="1">
    <location>
        <begin position="317"/>
        <end position="349"/>
    </location>
</feature>
<dbReference type="PANTHER" id="PTHR34391">
    <property type="entry name" value="UPF0658 GOLGI APPARATUS MEMBRANE PROTEIN C1952.10C-RELATED"/>
    <property type="match status" value="1"/>
</dbReference>
<proteinExistence type="predicted"/>
<dbReference type="InterPro" id="IPR040410">
    <property type="entry name" value="UPF0658_Golgi"/>
</dbReference>
<feature type="transmembrane region" description="Helical" evidence="2">
    <location>
        <begin position="174"/>
        <end position="204"/>
    </location>
</feature>
<dbReference type="EMBL" id="MU251432">
    <property type="protein sequence ID" value="KAG9235438.1"/>
    <property type="molecule type" value="Genomic_DNA"/>
</dbReference>
<evidence type="ECO:0000256" key="1">
    <source>
        <dbReference type="SAM" id="MobiDB-lite"/>
    </source>
</evidence>
<protein>
    <submittedName>
        <fullName evidence="3">Uncharacterized protein</fullName>
    </submittedName>
</protein>
<keyword evidence="2" id="KW-0812">Transmembrane</keyword>
<comment type="caution">
    <text evidence="3">The sequence shown here is derived from an EMBL/GenBank/DDBJ whole genome shotgun (WGS) entry which is preliminary data.</text>
</comment>
<dbReference type="OrthoDB" id="2448307at2759"/>
<feature type="transmembrane region" description="Helical" evidence="2">
    <location>
        <begin position="51"/>
        <end position="69"/>
    </location>
</feature>